<name>A0A914HVR9_GLORO</name>
<accession>A0A914HVR9</accession>
<proteinExistence type="predicted"/>
<evidence type="ECO:0000313" key="1">
    <source>
        <dbReference type="Proteomes" id="UP000887572"/>
    </source>
</evidence>
<reference evidence="2" key="1">
    <citation type="submission" date="2022-11" db="UniProtKB">
        <authorList>
            <consortium name="WormBaseParasite"/>
        </authorList>
    </citation>
    <scope>IDENTIFICATION</scope>
</reference>
<dbReference type="WBParaSite" id="Gr19_v10_g4441.t2">
    <property type="protein sequence ID" value="Gr19_v10_g4441.t2"/>
    <property type="gene ID" value="Gr19_v10_g4441"/>
</dbReference>
<sequence length="140" mass="15360">MTMTVSIDSILSLTYDFSEHIQKKVIKEKGADSTIELVLDNRENSEPLFLATLISATTVRPMWRTTTLGDDMSGPPLLGDEDTPDEEVEDDVVLPPASAVPVLLGYGHGHGHCLRLSLVLYWLPSVLRLQRGRPADAGSF</sequence>
<protein>
    <submittedName>
        <fullName evidence="2">Uncharacterized protein</fullName>
    </submittedName>
</protein>
<evidence type="ECO:0000313" key="2">
    <source>
        <dbReference type="WBParaSite" id="Gr19_v10_g4441.t2"/>
    </source>
</evidence>
<organism evidence="1 2">
    <name type="scientific">Globodera rostochiensis</name>
    <name type="common">Golden nematode worm</name>
    <name type="synonym">Heterodera rostochiensis</name>
    <dbReference type="NCBI Taxonomy" id="31243"/>
    <lineage>
        <taxon>Eukaryota</taxon>
        <taxon>Metazoa</taxon>
        <taxon>Ecdysozoa</taxon>
        <taxon>Nematoda</taxon>
        <taxon>Chromadorea</taxon>
        <taxon>Rhabditida</taxon>
        <taxon>Tylenchina</taxon>
        <taxon>Tylenchomorpha</taxon>
        <taxon>Tylenchoidea</taxon>
        <taxon>Heteroderidae</taxon>
        <taxon>Heteroderinae</taxon>
        <taxon>Globodera</taxon>
    </lineage>
</organism>
<keyword evidence="1" id="KW-1185">Reference proteome</keyword>
<dbReference type="Proteomes" id="UP000887572">
    <property type="component" value="Unplaced"/>
</dbReference>
<dbReference type="AlphaFoldDB" id="A0A914HVR9"/>